<dbReference type="SUPFAM" id="SSF53187">
    <property type="entry name" value="Zn-dependent exopeptidases"/>
    <property type="match status" value="1"/>
</dbReference>
<feature type="domain" description="Peptidase M28" evidence="16">
    <location>
        <begin position="150"/>
        <end position="344"/>
    </location>
</feature>
<evidence type="ECO:0000256" key="9">
    <source>
        <dbReference type="ARBA" id="ARBA00022833"/>
    </source>
</evidence>
<feature type="transmembrane region" description="Helical" evidence="15">
    <location>
        <begin position="495"/>
        <end position="514"/>
    </location>
</feature>
<keyword evidence="4" id="KW-0645">Protease</keyword>
<keyword evidence="13" id="KW-0325">Glycoprotein</keyword>
<dbReference type="Pfam" id="PF22248">
    <property type="entry name" value="ERMP1_C"/>
    <property type="match status" value="1"/>
</dbReference>
<dbReference type="InterPro" id="IPR045175">
    <property type="entry name" value="M28_fam"/>
</dbReference>
<evidence type="ECO:0000256" key="14">
    <source>
        <dbReference type="ARBA" id="ARBA00078796"/>
    </source>
</evidence>
<evidence type="ECO:0000256" key="10">
    <source>
        <dbReference type="ARBA" id="ARBA00022989"/>
    </source>
</evidence>
<sequence>MNFSHCKIQEGYSDTVLFNVLAKKKEMRRRLPWFYAPAFLLLCVVLFFAVVLPLFYKLPDQVTLADEPLKPGEFVAERAQKVLKEFDRIGPKVVGSTANEVTTVAFLLGEVEKIRGEMRSDLFDLEVDVQQPSGSYVVGTMTSIYQGIQNVVVKLASRSSNSSSYMLVNSHFDSKPGSPGAGDDGTMVVVMLEVLRVMAISATVFTHPVVFLFNGAEENPLQASHGFITQHKWAANCKAVINLEVGGSGGRDILFQSGPNNPWLVKYYKKHSKHPFASTLAEEIFQFGILPSDTDFRIFRDYGNIPGLDIAQFSNGYVYHTAFDSFNVVPGRSVQNTGENVLSLVKAFSNAPELGNSEADTEGHAVFFDFLGLFFVTYTEKTGIILNYCLAGLSLLLVGFSIWRMSSQSEVSIGKTLIWFAILLGLHLIGCLLCIGLPLLMSVLYDAGDQTMTYYSSNWLVIGLYICPAIIGLVLPSTLLYSFKTNEKLSHSYQIYMGLHAHCVILAILSLILTGIGLRIPYMCMISLFLYVASLLINLISTLHDRGYYWVVTVEIIQLFQFVYFCYLFYIFLVIFFPAMGRNRDSSNPDMLIALICAMGTFFALGFVVPLINMFRWSTVLLIGLGVVTFIFCMISLSEVGFPYRPKTSVMRVNFLQTRRIFYEFDGSTSIDDSGYYFDLQDRHALRPLKDYPVNLAGLSKINPPCTDYVMCGMPCFWSSWCRSLSSAAWLPREQPVDIPGSLNLTLLRTSVLESGRVKRFELELAGPPHMGLYIRPLEGAAVEDWSFIRNMLDRPDKYSAPYQIYFSYGLDKSPFTFHIDFTKSNGNFNEAIFELGVVGHYVNQDFKRDETTVQFIRSLPDFVHTMEWPSLFVRFIF</sequence>
<dbReference type="GO" id="GO:0005789">
    <property type="term" value="C:endoplasmic reticulum membrane"/>
    <property type="evidence" value="ECO:0007669"/>
    <property type="project" value="UniProtKB-SubCell"/>
</dbReference>
<evidence type="ECO:0000256" key="6">
    <source>
        <dbReference type="ARBA" id="ARBA00022723"/>
    </source>
</evidence>
<evidence type="ECO:0000256" key="4">
    <source>
        <dbReference type="ARBA" id="ARBA00022670"/>
    </source>
</evidence>
<dbReference type="PANTHER" id="PTHR12147">
    <property type="entry name" value="METALLOPEPTIDASE M28 FAMILY MEMBER"/>
    <property type="match status" value="1"/>
</dbReference>
<feature type="transmembrane region" description="Helical" evidence="15">
    <location>
        <begin position="520"/>
        <end position="540"/>
    </location>
</feature>
<dbReference type="InterPro" id="IPR048024">
    <property type="entry name" value="Fxna-like_M28_dom"/>
</dbReference>
<evidence type="ECO:0000256" key="8">
    <source>
        <dbReference type="ARBA" id="ARBA00022824"/>
    </source>
</evidence>
<feature type="transmembrane region" description="Helical" evidence="15">
    <location>
        <begin position="459"/>
        <end position="483"/>
    </location>
</feature>
<dbReference type="AlphaFoldDB" id="A0A6P4JFF4"/>
<evidence type="ECO:0000256" key="1">
    <source>
        <dbReference type="ARBA" id="ARBA00001947"/>
    </source>
</evidence>
<evidence type="ECO:0000256" key="3">
    <source>
        <dbReference type="ARBA" id="ARBA00010918"/>
    </source>
</evidence>
<reference evidence="19" key="2">
    <citation type="submission" date="2025-08" db="UniProtKB">
        <authorList>
            <consortium name="RefSeq"/>
        </authorList>
    </citation>
    <scope>IDENTIFICATION</scope>
    <source>
        <strain evidence="19">14028-0561.14</strain>
        <tissue evidence="19">Whole fly</tissue>
    </source>
</reference>
<keyword evidence="11" id="KW-0482">Metalloprotease</keyword>
<dbReference type="GO" id="GO:0008235">
    <property type="term" value="F:metalloexopeptidase activity"/>
    <property type="evidence" value="ECO:0007669"/>
    <property type="project" value="InterPro"/>
</dbReference>
<evidence type="ECO:0000256" key="13">
    <source>
        <dbReference type="ARBA" id="ARBA00023180"/>
    </source>
</evidence>
<keyword evidence="8" id="KW-0256">Endoplasmic reticulum</keyword>
<comment type="cofactor">
    <cofactor evidence="1">
        <name>Zn(2+)</name>
        <dbReference type="ChEBI" id="CHEBI:29105"/>
    </cofactor>
</comment>
<dbReference type="GeneID" id="108082433"/>
<evidence type="ECO:0000313" key="18">
    <source>
        <dbReference type="Proteomes" id="UP001652661"/>
    </source>
</evidence>
<evidence type="ECO:0000256" key="7">
    <source>
        <dbReference type="ARBA" id="ARBA00022801"/>
    </source>
</evidence>
<feature type="transmembrane region" description="Helical" evidence="15">
    <location>
        <begin position="417"/>
        <end position="439"/>
    </location>
</feature>
<evidence type="ECO:0000313" key="19">
    <source>
        <dbReference type="RefSeq" id="XP_017033293.1"/>
    </source>
</evidence>
<keyword evidence="9" id="KW-0862">Zinc</keyword>
<feature type="transmembrane region" description="Helical" evidence="15">
    <location>
        <begin position="619"/>
        <end position="637"/>
    </location>
</feature>
<evidence type="ECO:0000256" key="11">
    <source>
        <dbReference type="ARBA" id="ARBA00023049"/>
    </source>
</evidence>
<organism evidence="18 19">
    <name type="scientific">Drosophila kikkawai</name>
    <name type="common">Fruit fly</name>
    <dbReference type="NCBI Taxonomy" id="30033"/>
    <lineage>
        <taxon>Eukaryota</taxon>
        <taxon>Metazoa</taxon>
        <taxon>Ecdysozoa</taxon>
        <taxon>Arthropoda</taxon>
        <taxon>Hexapoda</taxon>
        <taxon>Insecta</taxon>
        <taxon>Pterygota</taxon>
        <taxon>Neoptera</taxon>
        <taxon>Endopterygota</taxon>
        <taxon>Diptera</taxon>
        <taxon>Brachycera</taxon>
        <taxon>Muscomorpha</taxon>
        <taxon>Ephydroidea</taxon>
        <taxon>Drosophilidae</taxon>
        <taxon>Drosophila</taxon>
        <taxon>Sophophora</taxon>
    </lineage>
</organism>
<keyword evidence="7" id="KW-0378">Hydrolase</keyword>
<keyword evidence="10 15" id="KW-1133">Transmembrane helix</keyword>
<dbReference type="OrthoDB" id="76293at2759"/>
<reference evidence="18" key="1">
    <citation type="submission" date="2025-05" db="UniProtKB">
        <authorList>
            <consortium name="RefSeq"/>
        </authorList>
    </citation>
    <scope>NUCLEOTIDE SEQUENCE [LARGE SCALE GENOMIC DNA]</scope>
    <source>
        <strain evidence="18">14028-0561.14</strain>
    </source>
</reference>
<evidence type="ECO:0000256" key="5">
    <source>
        <dbReference type="ARBA" id="ARBA00022692"/>
    </source>
</evidence>
<evidence type="ECO:0000259" key="17">
    <source>
        <dbReference type="Pfam" id="PF22248"/>
    </source>
</evidence>
<proteinExistence type="inferred from homology"/>
<dbReference type="InterPro" id="IPR053973">
    <property type="entry name" value="ERMP1-like_C"/>
</dbReference>
<keyword evidence="5 15" id="KW-0812">Transmembrane</keyword>
<dbReference type="CDD" id="cd03875">
    <property type="entry name" value="M28_Fxna_like"/>
    <property type="match status" value="1"/>
</dbReference>
<feature type="transmembrane region" description="Helical" evidence="15">
    <location>
        <begin position="33"/>
        <end position="56"/>
    </location>
</feature>
<evidence type="ECO:0000256" key="15">
    <source>
        <dbReference type="SAM" id="Phobius"/>
    </source>
</evidence>
<protein>
    <recommendedName>
        <fullName evidence="14">FXNA-like protease</fullName>
    </recommendedName>
</protein>
<accession>A0A6P4JFF4</accession>
<dbReference type="GO" id="GO:0006508">
    <property type="term" value="P:proteolysis"/>
    <property type="evidence" value="ECO:0007669"/>
    <property type="project" value="UniProtKB-KW"/>
</dbReference>
<comment type="similarity">
    <text evidence="3">Belongs to the peptidase M28 family.</text>
</comment>
<evidence type="ECO:0000256" key="12">
    <source>
        <dbReference type="ARBA" id="ARBA00023136"/>
    </source>
</evidence>
<dbReference type="Gene3D" id="3.40.630.10">
    <property type="entry name" value="Zn peptidases"/>
    <property type="match status" value="1"/>
</dbReference>
<gene>
    <name evidence="19" type="primary">LOC108082433</name>
</gene>
<keyword evidence="12 15" id="KW-0472">Membrane</keyword>
<evidence type="ECO:0000256" key="2">
    <source>
        <dbReference type="ARBA" id="ARBA00004477"/>
    </source>
</evidence>
<feature type="transmembrane region" description="Helical" evidence="15">
    <location>
        <begin position="385"/>
        <end position="405"/>
    </location>
</feature>
<keyword evidence="18" id="KW-1185">Reference proteome</keyword>
<feature type="transmembrane region" description="Helical" evidence="15">
    <location>
        <begin position="592"/>
        <end position="612"/>
    </location>
</feature>
<keyword evidence="6" id="KW-0479">Metal-binding</keyword>
<dbReference type="Pfam" id="PF04389">
    <property type="entry name" value="Peptidase_M28"/>
    <property type="match status" value="1"/>
</dbReference>
<dbReference type="Proteomes" id="UP001652661">
    <property type="component" value="Chromosome 2R"/>
</dbReference>
<comment type="subcellular location">
    <subcellularLocation>
        <location evidence="2">Endoplasmic reticulum membrane</location>
        <topology evidence="2">Multi-pass membrane protein</topology>
    </subcellularLocation>
</comment>
<feature type="transmembrane region" description="Helical" evidence="15">
    <location>
        <begin position="547"/>
        <end position="580"/>
    </location>
</feature>
<dbReference type="RefSeq" id="XP_017033293.1">
    <property type="nucleotide sequence ID" value="XM_017177804.3"/>
</dbReference>
<feature type="domain" description="Endoplasmic reticulum metallopeptidase 1-like C-terminal" evidence="17">
    <location>
        <begin position="648"/>
        <end position="873"/>
    </location>
</feature>
<dbReference type="GO" id="GO:0046872">
    <property type="term" value="F:metal ion binding"/>
    <property type="evidence" value="ECO:0007669"/>
    <property type="project" value="UniProtKB-KW"/>
</dbReference>
<evidence type="ECO:0000259" key="16">
    <source>
        <dbReference type="Pfam" id="PF04389"/>
    </source>
</evidence>
<name>A0A6P4JFF4_DROKI</name>
<dbReference type="InterPro" id="IPR007484">
    <property type="entry name" value="Peptidase_M28"/>
</dbReference>
<dbReference type="PANTHER" id="PTHR12147:SF22">
    <property type="entry name" value="ENDOPLASMIC RETICULUM METALLOPEPTIDASE 1"/>
    <property type="match status" value="1"/>
</dbReference>
<dbReference type="FunFam" id="3.40.630.10:FF:000008">
    <property type="entry name" value="Endoplasmic reticulum metallopeptidase 1"/>
    <property type="match status" value="1"/>
</dbReference>